<evidence type="ECO:0000313" key="1">
    <source>
        <dbReference type="EMBL" id="KAF4098397.1"/>
    </source>
</evidence>
<gene>
    <name evidence="4" type="ORF">G5714_012300</name>
    <name evidence="3" type="ORF">G5714_014209</name>
    <name evidence="2" type="ORF">G5714_015354</name>
    <name evidence="1" type="ORF">G5714_020427</name>
</gene>
<proteinExistence type="predicted"/>
<evidence type="ECO:0000313" key="5">
    <source>
        <dbReference type="Proteomes" id="UP000579812"/>
    </source>
</evidence>
<dbReference type="EMBL" id="JAAMOB010000021">
    <property type="protein sequence ID" value="KAF4098397.1"/>
    <property type="molecule type" value="Genomic_DNA"/>
</dbReference>
<evidence type="ECO:0000313" key="2">
    <source>
        <dbReference type="EMBL" id="KAF4104367.1"/>
    </source>
</evidence>
<sequence>MSATAADVEKSSTLPDSPRLIVLGEILTATQWMLSVEGQVVMNPHPNFMAGFAALFATYYNFNLVYQHEASCTLEFVQRCFVGINPSTGTKTVKKSGKSSEKRNNTVNPHVSTLLRRLMDFEWLSM</sequence>
<accession>A0A7J6BTR0</accession>
<evidence type="ECO:0000313" key="3">
    <source>
        <dbReference type="EMBL" id="KAF4104878.1"/>
    </source>
</evidence>
<dbReference type="PANTHER" id="PTHR31025">
    <property type="entry name" value="SI:CH211-196P9.1-RELATED"/>
    <property type="match status" value="1"/>
</dbReference>
<evidence type="ECO:0000313" key="4">
    <source>
        <dbReference type="EMBL" id="KAF4106310.1"/>
    </source>
</evidence>
<protein>
    <submittedName>
        <fullName evidence="1">Uncharacterized protein</fullName>
    </submittedName>
</protein>
<dbReference type="AlphaFoldDB" id="A0A7J6BTR0"/>
<dbReference type="EMBL" id="JAAMOB010000015">
    <property type="protein sequence ID" value="KAF4104367.1"/>
    <property type="molecule type" value="Genomic_DNA"/>
</dbReference>
<dbReference type="EMBL" id="JAAMOB010000012">
    <property type="protein sequence ID" value="KAF4106310.1"/>
    <property type="molecule type" value="Genomic_DNA"/>
</dbReference>
<organism evidence="1 5">
    <name type="scientific">Onychostoma macrolepis</name>
    <dbReference type="NCBI Taxonomy" id="369639"/>
    <lineage>
        <taxon>Eukaryota</taxon>
        <taxon>Metazoa</taxon>
        <taxon>Chordata</taxon>
        <taxon>Craniata</taxon>
        <taxon>Vertebrata</taxon>
        <taxon>Euteleostomi</taxon>
        <taxon>Actinopterygii</taxon>
        <taxon>Neopterygii</taxon>
        <taxon>Teleostei</taxon>
        <taxon>Ostariophysi</taxon>
        <taxon>Cypriniformes</taxon>
        <taxon>Cyprinidae</taxon>
        <taxon>Acrossocheilinae</taxon>
        <taxon>Onychostoma</taxon>
    </lineage>
</organism>
<dbReference type="EMBL" id="JAAMOB010000014">
    <property type="protein sequence ID" value="KAF4104878.1"/>
    <property type="molecule type" value="Genomic_DNA"/>
</dbReference>
<dbReference type="Proteomes" id="UP000579812">
    <property type="component" value="Unassembled WGS sequence"/>
</dbReference>
<keyword evidence="5" id="KW-1185">Reference proteome</keyword>
<reference evidence="1 5" key="1">
    <citation type="submission" date="2020-04" db="EMBL/GenBank/DDBJ databases">
        <title>Chromosome-level genome assembly of a cyprinid fish Onychostoma macrolepis by integration of Nanopore Sequencing, Bionano and Hi-C technology.</title>
        <authorList>
            <person name="Wang D."/>
        </authorList>
    </citation>
    <scope>NUCLEOTIDE SEQUENCE [LARGE SCALE GENOMIC DNA]</scope>
    <source>
        <strain evidence="1">SWU-2019</strain>
        <tissue evidence="1">Muscle</tissue>
    </source>
</reference>
<comment type="caution">
    <text evidence="1">The sequence shown here is derived from an EMBL/GenBank/DDBJ whole genome shotgun (WGS) entry which is preliminary data.</text>
</comment>
<dbReference type="PANTHER" id="PTHR31025:SF30">
    <property type="entry name" value="SI:DKEY-15H8.17"/>
    <property type="match status" value="1"/>
</dbReference>
<name>A0A7J6BTR0_9TELE</name>